<evidence type="ECO:0000313" key="2">
    <source>
        <dbReference type="Proteomes" id="UP000543554"/>
    </source>
</evidence>
<sequence>MKLPENPGPGLVLCYAYLWKHEFDAGSREGRKDRPAVVVLARRDLGPSQVLYVAPVSHSPPAATHEAVEIPIAVKRHLGLDDLPSFISATEMNVFVWPGPDLRPIRRLSSGSGDTAACHWGYLPTGLFRSLKRAIAYNRGLGAAGIIKR</sequence>
<dbReference type="RefSeq" id="WP_182553740.1">
    <property type="nucleotide sequence ID" value="NZ_BPRF01000027.1"/>
</dbReference>
<protein>
    <recommendedName>
        <fullName evidence="3">Type II toxin-antitoxin system PemK/MazF family toxin</fullName>
    </recommendedName>
</protein>
<name>A0AA40RY71_9HYPH</name>
<evidence type="ECO:0000313" key="1">
    <source>
        <dbReference type="EMBL" id="MBA8911184.1"/>
    </source>
</evidence>
<organism evidence="1 2">
    <name type="scientific">Methylorubrum thiocyanatum</name>
    <dbReference type="NCBI Taxonomy" id="47958"/>
    <lineage>
        <taxon>Bacteria</taxon>
        <taxon>Pseudomonadati</taxon>
        <taxon>Pseudomonadota</taxon>
        <taxon>Alphaproteobacteria</taxon>
        <taxon>Hyphomicrobiales</taxon>
        <taxon>Methylobacteriaceae</taxon>
        <taxon>Methylorubrum</taxon>
    </lineage>
</organism>
<dbReference type="EMBL" id="JACJIB010000001">
    <property type="protein sequence ID" value="MBA8911184.1"/>
    <property type="molecule type" value="Genomic_DNA"/>
</dbReference>
<accession>A0AA40RY71</accession>
<gene>
    <name evidence="1" type="ORF">HNR51_000246</name>
</gene>
<evidence type="ECO:0008006" key="3">
    <source>
        <dbReference type="Google" id="ProtNLM"/>
    </source>
</evidence>
<dbReference type="AlphaFoldDB" id="A0AA40RY71"/>
<comment type="caution">
    <text evidence="1">The sequence shown here is derived from an EMBL/GenBank/DDBJ whole genome shotgun (WGS) entry which is preliminary data.</text>
</comment>
<reference evidence="1 2" key="1">
    <citation type="submission" date="2020-08" db="EMBL/GenBank/DDBJ databases">
        <title>Genomic Encyclopedia of Type Strains, Phase IV (KMG-IV): sequencing the most valuable type-strain genomes for metagenomic binning, comparative biology and taxonomic classification.</title>
        <authorList>
            <person name="Goeker M."/>
        </authorList>
    </citation>
    <scope>NUCLEOTIDE SEQUENCE [LARGE SCALE GENOMIC DNA]</scope>
    <source>
        <strain evidence="1 2">DSM 11490</strain>
    </source>
</reference>
<proteinExistence type="predicted"/>
<keyword evidence="2" id="KW-1185">Reference proteome</keyword>
<dbReference type="Proteomes" id="UP000543554">
    <property type="component" value="Unassembled WGS sequence"/>
</dbReference>